<dbReference type="AlphaFoldDB" id="A0A147KG69"/>
<dbReference type="OrthoDB" id="3429255at2"/>
<dbReference type="Proteomes" id="UP000074382">
    <property type="component" value="Unassembled WGS sequence"/>
</dbReference>
<dbReference type="PATRIC" id="fig|665004.4.peg.4155"/>
<evidence type="ECO:0000313" key="4">
    <source>
        <dbReference type="Proteomes" id="UP000074382"/>
    </source>
</evidence>
<organism evidence="3 4">
    <name type="scientific">Thermobifida cellulosilytica TB100</name>
    <dbReference type="NCBI Taxonomy" id="665004"/>
    <lineage>
        <taxon>Bacteria</taxon>
        <taxon>Bacillati</taxon>
        <taxon>Actinomycetota</taxon>
        <taxon>Actinomycetes</taxon>
        <taxon>Streptosporangiales</taxon>
        <taxon>Nocardiopsidaceae</taxon>
        <taxon>Thermobifida</taxon>
    </lineage>
</organism>
<comment type="caution">
    <text evidence="3">The sequence shown here is derived from an EMBL/GenBank/DDBJ whole genome shotgun (WGS) entry which is preliminary data.</text>
</comment>
<reference evidence="4" key="1">
    <citation type="journal article" date="2017" name="Acta Aliment.">
        <title>Plant polysaccharide degrading enzyme system of Thermpbifida cellulosilytica TB100 revealed by de novo genome project data.</title>
        <authorList>
            <person name="Toth A."/>
            <person name="Baka E."/>
            <person name="Luzics S."/>
            <person name="Bata-Vidacs I."/>
            <person name="Nagy I."/>
            <person name="Balint B."/>
            <person name="Herceg R."/>
            <person name="Olasz F."/>
            <person name="Wilk T."/>
            <person name="Nagy T."/>
            <person name="Kriszt B."/>
            <person name="Nagy I."/>
            <person name="Kukolya J."/>
        </authorList>
    </citation>
    <scope>NUCLEOTIDE SEQUENCE [LARGE SCALE GENOMIC DNA]</scope>
    <source>
        <strain evidence="4">TB100</strain>
    </source>
</reference>
<keyword evidence="2" id="KW-0812">Transmembrane</keyword>
<dbReference type="EMBL" id="LGEM01000097">
    <property type="protein sequence ID" value="KUP96257.1"/>
    <property type="molecule type" value="Genomic_DNA"/>
</dbReference>
<name>A0A147KG69_THECS</name>
<accession>A0A147KG69</accession>
<protein>
    <submittedName>
        <fullName evidence="3">Uncharacterized protein</fullName>
    </submittedName>
</protein>
<keyword evidence="2" id="KW-1133">Transmembrane helix</keyword>
<feature type="compositionally biased region" description="Basic and acidic residues" evidence="1">
    <location>
        <begin position="185"/>
        <end position="209"/>
    </location>
</feature>
<evidence type="ECO:0000313" key="3">
    <source>
        <dbReference type="EMBL" id="KUP96257.1"/>
    </source>
</evidence>
<dbReference type="RefSeq" id="WP_068758697.1">
    <property type="nucleotide sequence ID" value="NZ_KQ950189.1"/>
</dbReference>
<dbReference type="STRING" id="665004.AC529_13220"/>
<keyword evidence="4" id="KW-1185">Reference proteome</keyword>
<feature type="region of interest" description="Disordered" evidence="1">
    <location>
        <begin position="155"/>
        <end position="209"/>
    </location>
</feature>
<evidence type="ECO:0000256" key="1">
    <source>
        <dbReference type="SAM" id="MobiDB-lite"/>
    </source>
</evidence>
<feature type="transmembrane region" description="Helical" evidence="2">
    <location>
        <begin position="105"/>
        <end position="129"/>
    </location>
</feature>
<gene>
    <name evidence="3" type="ORF">AC529_13220</name>
</gene>
<proteinExistence type="predicted"/>
<feature type="transmembrane region" description="Helical" evidence="2">
    <location>
        <begin position="41"/>
        <end position="60"/>
    </location>
</feature>
<sequence length="209" mass="21799">MLRHSLGLLAGLVLTPLLWVGTAWSADQIAEHARSSASGGPLLTGCAAMIGVGLVGGVLAATRVSPLAAFVSGGVLLGVPLWALLDPASMDASVPGWLNDPDSFLRPLGPGLPLFLALGTLLFISSLVLSRWRSPHRARAEEAYPPAVAAPVPARRSGAVPAVDDAPSETGWSDDLSAKTTTPFRRREDGVHPLDGEADDRTRVFGDDR</sequence>
<evidence type="ECO:0000256" key="2">
    <source>
        <dbReference type="SAM" id="Phobius"/>
    </source>
</evidence>
<feature type="transmembrane region" description="Helical" evidence="2">
    <location>
        <begin position="67"/>
        <end position="85"/>
    </location>
</feature>
<keyword evidence="2" id="KW-0472">Membrane</keyword>